<evidence type="ECO:0000313" key="1">
    <source>
        <dbReference type="Proteomes" id="UP000036681"/>
    </source>
</evidence>
<protein>
    <submittedName>
        <fullName evidence="2">MATH domain-containing protein</fullName>
    </submittedName>
</protein>
<reference evidence="2" key="1">
    <citation type="submission" date="2023-03" db="UniProtKB">
        <authorList>
            <consortium name="WormBaseParasite"/>
        </authorList>
    </citation>
    <scope>IDENTIFICATION</scope>
</reference>
<keyword evidence="1" id="KW-1185">Reference proteome</keyword>
<name>A0A9J2PJR1_ASCLU</name>
<dbReference type="AlphaFoldDB" id="A0A9J2PJR1"/>
<evidence type="ECO:0000313" key="2">
    <source>
        <dbReference type="WBParaSite" id="ALUE_0000954401-mRNA-1"/>
    </source>
</evidence>
<proteinExistence type="predicted"/>
<organism evidence="1 2">
    <name type="scientific">Ascaris lumbricoides</name>
    <name type="common">Giant roundworm</name>
    <dbReference type="NCBI Taxonomy" id="6252"/>
    <lineage>
        <taxon>Eukaryota</taxon>
        <taxon>Metazoa</taxon>
        <taxon>Ecdysozoa</taxon>
        <taxon>Nematoda</taxon>
        <taxon>Chromadorea</taxon>
        <taxon>Rhabditida</taxon>
        <taxon>Spirurina</taxon>
        <taxon>Ascaridomorpha</taxon>
        <taxon>Ascaridoidea</taxon>
        <taxon>Ascarididae</taxon>
        <taxon>Ascaris</taxon>
    </lineage>
</organism>
<dbReference type="Proteomes" id="UP000036681">
    <property type="component" value="Unplaced"/>
</dbReference>
<sequence>MRVSDHKWRIQGMLSSQFHTHKECVESKLVFSNITLLSAKAVLCENEMNLGHRRWRFSLKYSLLSSSAPLRQFLAH</sequence>
<accession>A0A9J2PJR1</accession>
<dbReference type="WBParaSite" id="ALUE_0000954401-mRNA-1">
    <property type="protein sequence ID" value="ALUE_0000954401-mRNA-1"/>
    <property type="gene ID" value="ALUE_0000954401"/>
</dbReference>